<dbReference type="Gene3D" id="3.40.50.300">
    <property type="entry name" value="P-loop containing nucleotide triphosphate hydrolases"/>
    <property type="match status" value="1"/>
</dbReference>
<dbReference type="InterPro" id="IPR027417">
    <property type="entry name" value="P-loop_NTPase"/>
</dbReference>
<feature type="domain" description="ABC transporter" evidence="5">
    <location>
        <begin position="17"/>
        <end position="257"/>
    </location>
</feature>
<keyword evidence="4" id="KW-0067">ATP-binding</keyword>
<dbReference type="InterPro" id="IPR003593">
    <property type="entry name" value="AAA+_ATPase"/>
</dbReference>
<evidence type="ECO:0000256" key="3">
    <source>
        <dbReference type="ARBA" id="ARBA00022741"/>
    </source>
</evidence>
<dbReference type="PANTHER" id="PTHR42734">
    <property type="entry name" value="METAL TRANSPORT SYSTEM ATP-BINDING PROTEIN TM_0124-RELATED"/>
    <property type="match status" value="1"/>
</dbReference>
<keyword evidence="2" id="KW-0813">Transport</keyword>
<evidence type="ECO:0000313" key="6">
    <source>
        <dbReference type="EMBL" id="SVA00643.1"/>
    </source>
</evidence>
<comment type="similarity">
    <text evidence="1">Belongs to the ABC transporter superfamily.</text>
</comment>
<dbReference type="Pfam" id="PF00005">
    <property type="entry name" value="ABC_tran"/>
    <property type="match status" value="1"/>
</dbReference>
<dbReference type="PANTHER" id="PTHR42734:SF17">
    <property type="entry name" value="METAL TRANSPORT SYSTEM ATP-BINDING PROTEIN TM_0124-RELATED"/>
    <property type="match status" value="1"/>
</dbReference>
<dbReference type="GO" id="GO:0005524">
    <property type="term" value="F:ATP binding"/>
    <property type="evidence" value="ECO:0007669"/>
    <property type="project" value="UniProtKB-KW"/>
</dbReference>
<sequence length="272" mass="30280">MNSHVSKHGTEPLAPLIEIRDATVFRGSTRVFHHFSLNLEQGCNTAILGPNGAGKTTLLKILTRELYPVVRDGSSVQILGDKRSDIWSLRSQLGIVSSDLQYEYADAAKGIEVVLSGFYASVGVWGHQEFTDEQTRRAESILRDLAMDSMANRRYGSLSTGQQRRLLLGRALVNDPPSLLLDEPTTGLDLTATFQYLETMRQLMIDGRTLVLVTHHIHEIPPEILRVVLLKDGEIFADGDKETVLTGQNLSVLYDQPIQLVQKQSWYQAIPG</sequence>
<keyword evidence="3" id="KW-0547">Nucleotide-binding</keyword>
<dbReference type="EMBL" id="UINC01002822">
    <property type="protein sequence ID" value="SVA00643.1"/>
    <property type="molecule type" value="Genomic_DNA"/>
</dbReference>
<protein>
    <recommendedName>
        <fullName evidence="5">ABC transporter domain-containing protein</fullName>
    </recommendedName>
</protein>
<evidence type="ECO:0000256" key="2">
    <source>
        <dbReference type="ARBA" id="ARBA00022448"/>
    </source>
</evidence>
<dbReference type="SUPFAM" id="SSF52540">
    <property type="entry name" value="P-loop containing nucleoside triphosphate hydrolases"/>
    <property type="match status" value="1"/>
</dbReference>
<dbReference type="InterPro" id="IPR003439">
    <property type="entry name" value="ABC_transporter-like_ATP-bd"/>
</dbReference>
<dbReference type="PROSITE" id="PS50893">
    <property type="entry name" value="ABC_TRANSPORTER_2"/>
    <property type="match status" value="1"/>
</dbReference>
<dbReference type="GO" id="GO:0016887">
    <property type="term" value="F:ATP hydrolysis activity"/>
    <property type="evidence" value="ECO:0007669"/>
    <property type="project" value="InterPro"/>
</dbReference>
<dbReference type="InterPro" id="IPR050153">
    <property type="entry name" value="Metal_Ion_Import_ABC"/>
</dbReference>
<reference evidence="6" key="1">
    <citation type="submission" date="2018-05" db="EMBL/GenBank/DDBJ databases">
        <authorList>
            <person name="Lanie J.A."/>
            <person name="Ng W.-L."/>
            <person name="Kazmierczak K.M."/>
            <person name="Andrzejewski T.M."/>
            <person name="Davidsen T.M."/>
            <person name="Wayne K.J."/>
            <person name="Tettelin H."/>
            <person name="Glass J.I."/>
            <person name="Rusch D."/>
            <person name="Podicherti R."/>
            <person name="Tsui H.-C.T."/>
            <person name="Winkler M.E."/>
        </authorList>
    </citation>
    <scope>NUCLEOTIDE SEQUENCE</scope>
</reference>
<gene>
    <name evidence="6" type="ORF">METZ01_LOCUS53497</name>
</gene>
<evidence type="ECO:0000259" key="5">
    <source>
        <dbReference type="PROSITE" id="PS50893"/>
    </source>
</evidence>
<accession>A0A381SHF7</accession>
<evidence type="ECO:0000256" key="1">
    <source>
        <dbReference type="ARBA" id="ARBA00005417"/>
    </source>
</evidence>
<proteinExistence type="inferred from homology"/>
<name>A0A381SHF7_9ZZZZ</name>
<dbReference type="AlphaFoldDB" id="A0A381SHF7"/>
<dbReference type="SMART" id="SM00382">
    <property type="entry name" value="AAA"/>
    <property type="match status" value="1"/>
</dbReference>
<organism evidence="6">
    <name type="scientific">marine metagenome</name>
    <dbReference type="NCBI Taxonomy" id="408172"/>
    <lineage>
        <taxon>unclassified sequences</taxon>
        <taxon>metagenomes</taxon>
        <taxon>ecological metagenomes</taxon>
    </lineage>
</organism>
<evidence type="ECO:0000256" key="4">
    <source>
        <dbReference type="ARBA" id="ARBA00022840"/>
    </source>
</evidence>